<feature type="non-terminal residue" evidence="3">
    <location>
        <position position="165"/>
    </location>
</feature>
<evidence type="ECO:0000313" key="4">
    <source>
        <dbReference type="Proteomes" id="UP000636800"/>
    </source>
</evidence>
<dbReference type="EMBL" id="JADCNL010000048">
    <property type="protein sequence ID" value="KAG0451665.1"/>
    <property type="molecule type" value="Genomic_DNA"/>
</dbReference>
<protein>
    <submittedName>
        <fullName evidence="3">Uncharacterized protein</fullName>
    </submittedName>
</protein>
<accession>A0A835PET9</accession>
<dbReference type="AlphaFoldDB" id="A0A835PET9"/>
<evidence type="ECO:0000313" key="3">
    <source>
        <dbReference type="EMBL" id="KAG0451759.1"/>
    </source>
</evidence>
<gene>
    <name evidence="3" type="ORF">HPP92_026017</name>
    <name evidence="2" type="ORF">HPP92_026294</name>
</gene>
<feature type="compositionally biased region" description="Polar residues" evidence="1">
    <location>
        <begin position="1"/>
        <end position="10"/>
    </location>
</feature>
<evidence type="ECO:0000313" key="2">
    <source>
        <dbReference type="EMBL" id="KAG0451665.1"/>
    </source>
</evidence>
<sequence>MIPPQTINTHPQPPPSSVSLTVPDQTAVLLRQPSGGNGASVTLPLEVFSLGNLPPRPRLPSSHRQQPRPPRPPLCFTRINDNKSRQLRRGAITPSLRVPEKEAEKMVIDVEEGSNGNVLARYLTVSKQRIHRGGQRLWTGHCLSQEKFMSQVPSGPQGKCRTTDQ</sequence>
<feature type="region of interest" description="Disordered" evidence="1">
    <location>
        <begin position="52"/>
        <end position="78"/>
    </location>
</feature>
<feature type="region of interest" description="Disordered" evidence="1">
    <location>
        <begin position="1"/>
        <end position="20"/>
    </location>
</feature>
<name>A0A835PET9_VANPL</name>
<evidence type="ECO:0000256" key="1">
    <source>
        <dbReference type="SAM" id="MobiDB-lite"/>
    </source>
</evidence>
<dbReference type="EMBL" id="JADCNM010000048">
    <property type="protein sequence ID" value="KAG0451759.1"/>
    <property type="molecule type" value="Genomic_DNA"/>
</dbReference>
<dbReference type="Proteomes" id="UP000636800">
    <property type="component" value="Unassembled WGS sequence"/>
</dbReference>
<keyword evidence="4" id="KW-1185">Reference proteome</keyword>
<organism evidence="3 5">
    <name type="scientific">Vanilla planifolia</name>
    <name type="common">Vanilla</name>
    <dbReference type="NCBI Taxonomy" id="51239"/>
    <lineage>
        <taxon>Eukaryota</taxon>
        <taxon>Viridiplantae</taxon>
        <taxon>Streptophyta</taxon>
        <taxon>Embryophyta</taxon>
        <taxon>Tracheophyta</taxon>
        <taxon>Spermatophyta</taxon>
        <taxon>Magnoliopsida</taxon>
        <taxon>Liliopsida</taxon>
        <taxon>Asparagales</taxon>
        <taxon>Orchidaceae</taxon>
        <taxon>Vanilloideae</taxon>
        <taxon>Vanilleae</taxon>
        <taxon>Vanilla</taxon>
    </lineage>
</organism>
<dbReference type="Proteomes" id="UP000639772">
    <property type="component" value="Unassembled WGS sequence"/>
</dbReference>
<reference evidence="4 5" key="1">
    <citation type="journal article" date="2020" name="Nat. Food">
        <title>A phased Vanilla planifolia genome enables genetic improvement of flavour and production.</title>
        <authorList>
            <person name="Hasing T."/>
            <person name="Tang H."/>
            <person name="Brym M."/>
            <person name="Khazi F."/>
            <person name="Huang T."/>
            <person name="Chambers A.H."/>
        </authorList>
    </citation>
    <scope>NUCLEOTIDE SEQUENCE [LARGE SCALE GENOMIC DNA]</scope>
    <source>
        <tissue evidence="3">Leaf</tissue>
    </source>
</reference>
<evidence type="ECO:0000313" key="5">
    <source>
        <dbReference type="Proteomes" id="UP000639772"/>
    </source>
</evidence>
<proteinExistence type="predicted"/>
<comment type="caution">
    <text evidence="3">The sequence shown here is derived from an EMBL/GenBank/DDBJ whole genome shotgun (WGS) entry which is preliminary data.</text>
</comment>